<reference evidence="2 3" key="1">
    <citation type="submission" date="2014-01" db="EMBL/GenBank/DDBJ databases">
        <title>Genome sequence determination for a cystic fibrosis isolate, Inquilinus limosus.</title>
        <authorList>
            <person name="Pino M."/>
            <person name="Di Conza J."/>
            <person name="Gutkind G."/>
        </authorList>
    </citation>
    <scope>NUCLEOTIDE SEQUENCE [LARGE SCALE GENOMIC DNA]</scope>
    <source>
        <strain evidence="2 3">MP06</strain>
    </source>
</reference>
<keyword evidence="1" id="KW-0472">Membrane</keyword>
<sequence length="490" mass="53742">MCPICAALAALLPQKGRTGRIVLGLIAVLAVLLAATYGWVQRHGQAETPVSLGLVAGLALCVYGLFVLLVLVGFRWIIRVNERQTARKGDVPLTWRLSLLWLYRRRDVARMAGEDRLAELMTFSIVVITIVGLSLAVILPHTPAQAEESAVTDLLLKPRSTQSQIEQSTNLQVEDNGDPALSFRLRLPKDWLKFEPYKPETPDGEGLVLLSRYGSRDQRAMIEVFAQTLRRELSSADWLAAWLRQNGYTVLKQYTYYSAAGWNADVLAGRRADGKDFLYRMSTYKNADKLYLVTGYAEAAAYPNAEEPFVVAAKSFQLLQAADSPSVEPVRTVQISKILPASFGVPEIWVESRDETAGPSQESLNFKNKVGDHTIGQLNVLVAPQSAYVSYGDLADTLLGAVKRATGADVAGMALAPVDLRTDLKEAREGEADAQVNGAPIKVRLTIGKAGNAWVSFILISSRPNPDLMLVDAINRRAYDIAVRTFGPAW</sequence>
<accession>A0A0A0D1T6</accession>
<protein>
    <submittedName>
        <fullName evidence="2">Uncharacterized protein</fullName>
    </submittedName>
</protein>
<evidence type="ECO:0000313" key="2">
    <source>
        <dbReference type="EMBL" id="KGM31960.1"/>
    </source>
</evidence>
<comment type="caution">
    <text evidence="2">The sequence shown here is derived from an EMBL/GenBank/DDBJ whole genome shotgun (WGS) entry which is preliminary data.</text>
</comment>
<gene>
    <name evidence="2" type="ORF">P409_24195</name>
</gene>
<feature type="transmembrane region" description="Helical" evidence="1">
    <location>
        <begin position="52"/>
        <end position="78"/>
    </location>
</feature>
<keyword evidence="1" id="KW-1133">Transmembrane helix</keyword>
<dbReference type="AlphaFoldDB" id="A0A0A0D1T6"/>
<name>A0A0A0D1T6_9PROT</name>
<evidence type="ECO:0000256" key="1">
    <source>
        <dbReference type="SAM" id="Phobius"/>
    </source>
</evidence>
<feature type="transmembrane region" description="Helical" evidence="1">
    <location>
        <begin position="120"/>
        <end position="139"/>
    </location>
</feature>
<dbReference type="OrthoDB" id="7347747at2"/>
<dbReference type="Proteomes" id="UP000029995">
    <property type="component" value="Unassembled WGS sequence"/>
</dbReference>
<dbReference type="RefSeq" id="WP_034844675.1">
    <property type="nucleotide sequence ID" value="NZ_JANX01000402.1"/>
</dbReference>
<keyword evidence="1" id="KW-0812">Transmembrane</keyword>
<organism evidence="2 3">
    <name type="scientific">Inquilinus limosus MP06</name>
    <dbReference type="NCBI Taxonomy" id="1398085"/>
    <lineage>
        <taxon>Bacteria</taxon>
        <taxon>Pseudomonadati</taxon>
        <taxon>Pseudomonadota</taxon>
        <taxon>Alphaproteobacteria</taxon>
        <taxon>Rhodospirillales</taxon>
        <taxon>Rhodospirillaceae</taxon>
        <taxon>Inquilinus</taxon>
    </lineage>
</organism>
<proteinExistence type="predicted"/>
<evidence type="ECO:0000313" key="3">
    <source>
        <dbReference type="Proteomes" id="UP000029995"/>
    </source>
</evidence>
<feature type="transmembrane region" description="Helical" evidence="1">
    <location>
        <begin position="21"/>
        <end position="40"/>
    </location>
</feature>
<dbReference type="EMBL" id="JANX01000402">
    <property type="protein sequence ID" value="KGM31960.1"/>
    <property type="molecule type" value="Genomic_DNA"/>
</dbReference>